<feature type="region of interest" description="Disordered" evidence="1">
    <location>
        <begin position="41"/>
        <end position="220"/>
    </location>
</feature>
<accession>A0A6J4Q6W4</accession>
<feature type="compositionally biased region" description="Basic residues" evidence="1">
    <location>
        <begin position="194"/>
        <end position="212"/>
    </location>
</feature>
<reference evidence="2" key="1">
    <citation type="submission" date="2020-02" db="EMBL/GenBank/DDBJ databases">
        <authorList>
            <person name="Meier V. D."/>
        </authorList>
    </citation>
    <scope>NUCLEOTIDE SEQUENCE</scope>
    <source>
        <strain evidence="2">AVDCRST_MAG51</strain>
    </source>
</reference>
<organism evidence="2">
    <name type="scientific">uncultured Ramlibacter sp</name>
    <dbReference type="NCBI Taxonomy" id="260755"/>
    <lineage>
        <taxon>Bacteria</taxon>
        <taxon>Pseudomonadati</taxon>
        <taxon>Pseudomonadota</taxon>
        <taxon>Betaproteobacteria</taxon>
        <taxon>Burkholderiales</taxon>
        <taxon>Comamonadaceae</taxon>
        <taxon>Ramlibacter</taxon>
        <taxon>environmental samples</taxon>
    </lineage>
</organism>
<evidence type="ECO:0000256" key="1">
    <source>
        <dbReference type="SAM" id="MobiDB-lite"/>
    </source>
</evidence>
<sequence length="309" mass="33762">GILPRNLAGRPDGGNAVFPGGARLRADLQGVRRLQLRARRHGAVRGTGDGSLLGVDPAVDRHRKPPLRQPGRVPHRRPDHGGAGMAGRTAGAAPPGQPGRRHPADGHAGHHLLRRRCRPDLVRQQRLQDRHRDAQGSGDRVRVGAAGRHPDQHRRPVRGRHRNRPSGGAEPVLPEDLDRPRLARGGRRPPGGPVHRHSARPHLGHRVVRRGCRGPGGGNDLGQQAGCAVLAGDRGLARTAGGDPRRLDLRPRRHHRRPDHRRGREALGGLHRPDGRRRHRDLVRVRARARVPAVPAAGPVRREDHRPGL</sequence>
<feature type="compositionally biased region" description="Basic residues" evidence="1">
    <location>
        <begin position="155"/>
        <end position="164"/>
    </location>
</feature>
<protein>
    <submittedName>
        <fullName evidence="2">High-affinity branched-chain amino acid transport system permease protein LivH</fullName>
    </submittedName>
</protein>
<dbReference type="AlphaFoldDB" id="A0A6J4Q6W4"/>
<evidence type="ECO:0000313" key="2">
    <source>
        <dbReference type="EMBL" id="CAA9435288.1"/>
    </source>
</evidence>
<feature type="compositionally biased region" description="Basic and acidic residues" evidence="1">
    <location>
        <begin position="118"/>
        <end position="154"/>
    </location>
</feature>
<feature type="non-terminal residue" evidence="2">
    <location>
        <position position="1"/>
    </location>
</feature>
<feature type="region of interest" description="Disordered" evidence="1">
    <location>
        <begin position="236"/>
        <end position="282"/>
    </location>
</feature>
<feature type="compositionally biased region" description="Basic residues" evidence="1">
    <location>
        <begin position="251"/>
        <end position="263"/>
    </location>
</feature>
<feature type="non-terminal residue" evidence="2">
    <location>
        <position position="309"/>
    </location>
</feature>
<proteinExistence type="predicted"/>
<name>A0A6J4Q6W4_9BURK</name>
<gene>
    <name evidence="2" type="ORF">AVDCRST_MAG51-2891</name>
</gene>
<dbReference type="EMBL" id="CADCUX010000619">
    <property type="protein sequence ID" value="CAA9435288.1"/>
    <property type="molecule type" value="Genomic_DNA"/>
</dbReference>